<evidence type="ECO:0000259" key="2">
    <source>
        <dbReference type="PROSITE" id="PS50093"/>
    </source>
</evidence>
<protein>
    <recommendedName>
        <fullName evidence="6">PKD domain-containing protein</fullName>
    </recommendedName>
</protein>
<dbReference type="NCBIfam" id="TIGR04131">
    <property type="entry name" value="Bac_Flav_CTERM"/>
    <property type="match status" value="1"/>
</dbReference>
<dbReference type="InterPro" id="IPR035986">
    <property type="entry name" value="PKD_dom_sf"/>
</dbReference>
<dbReference type="InterPro" id="IPR003961">
    <property type="entry name" value="FN3_dom"/>
</dbReference>
<feature type="domain" description="PKD" evidence="2">
    <location>
        <begin position="712"/>
        <end position="754"/>
    </location>
</feature>
<evidence type="ECO:0008006" key="6">
    <source>
        <dbReference type="Google" id="ProtNLM"/>
    </source>
</evidence>
<dbReference type="Pfam" id="PF13585">
    <property type="entry name" value="CHU_C"/>
    <property type="match status" value="1"/>
</dbReference>
<dbReference type="InterPro" id="IPR026341">
    <property type="entry name" value="T9SS_type_B"/>
</dbReference>
<sequence>MLVRWLSLVLIFFSLSLTAQDFETRWDTSLPGVSLDTEITIPTNPAFTYNYAVDWGDGNSDTNVTGDITHTYASAGIYTVRISGTFPAIYFNDGGDREKILEIVNWGNLTWQSFENAFYGCTNLNFDAIAAPDLTQVISLKNMFREAVAMNGILNHWNVSTIADISGMFADAEIFNRPLDNWNTISVTDMSETFSGAHLFNEPLDNWNTASVTTTKNMFRAANNFNQIIGNWDVSQVTDMSGMFAYANRFNRPLNTWNVANVTLMVDMFAGADFDQPLNNWDVAAVTDMSGMFSQYCDFNQNINNWNVSNVTDMSDMFLRATYFNQPLDQWDVSSVTDMSGMFDGFYATMVFNQPLNTWNVSNVTDMANMFRDTRDFDQPLNNWDVSQVTNMNRMFERADAFNQDISGWNVGNVTSMASMFQETETFNINLNAWNVSQVTNMSYVFYRSESFNQPLDLWNVSAVTNFQRSFAQSVFDQDISGWDVSAASNMNGMFLSASVFNRNLAPWNIANVSNMTDIFSNSGLSQENYDNVLIGWATQSVRDNINFGATALKYCDGMAARQELIDDHSWNFTGDIPNCSFVLCTQVTAPLDGDTNVPANSDIRWAPAPNATGYRISIRRENGATTQVIYDNEDVGNVVKVIFTNEFIPGDTVYVTVVPYNAEGPATGCTEMSFTVVDSWVNSPDAFKLTYDTSVTSSSTTNANQLKIEANTGYPNYLSYNYSIDWGDGEYNNNVTGDITHTYLNPGVYTVSIIGDYPAPYHDYSNTDAIKLQTIDQWGTQQWQSMERAFYGCRNMTYNATDVPDLSQVTHMTSMFSGCREFNGDINNWDVSNVTHMISTFVGASEFDQPLNNWDVSNVTHMSSMFYSASKFNQPLNSWNMSNVTTIRSMFEQAKAFNQPLDGWDVSSVTDMSEAFERAESFNQPLNSWDVSNVTDMHGMFNGFVYDMAFNQPLDNWDVSQVTNMSEMFERCVDFNQPLNTWNVSNVTDMSDMFTSARSFDQPLNNWNVGQVTDMSAMFSSARSFNQDISNWNVTHVTNMRYMFSYAVAFNSPLNTWDVNSVVNMTAMFRNAESFNQPLANWDVSAVANMTSMFEEAELFNQPINTWDVSSVTLMESMFEEALAFDQELNNWNVASVTDFEAMFKGAESFNGSLGNWDTGEAQNMFEMFYGATVFDQNLNAWDVSFVTTLGGMFQNATTYNQSMDAWNVASVTTMERMFQGATSFNSAIGSWNVRRVENMSAMFSGATAFDQNLNNWRVFNVANMDYMFRNASAYNQNMEQWDIRTTSMRSMFDNATAFDQDLGDWNMAQVTQVQEMLDNAGLSRTNYDNTLIAWSEQTLTPGLQFGAATLPYCDALEERQAIIDTYGWIITGDVLDCPLPACTQLTSPLNGAIDVPENTNLSWDSALFARGYRLTVRTMPGNVVVVNNEAVTETTYSFTNDFNAGDTVFVSLVPYNDTGDAVGCVEESFTITNTIIAPVPDCTVLTLPVDGATEVEVTTDISWAPVANADGYRISVGTTSGGNEVLSNVDLGNVTTYDLTTDLPEDTQIFVTLTPYNAEGDATACTEASFTTELIPVPPACTTLSNPLNGTTNVPVDTGLAWNAVADATGYLVVVGTTQGGNEVVNQVDVGNATTFSFPDDLRTNRTYYVSIIPYNNIGDALACTEESFRTGAGTLNDPPACTALVSPLNGATDIAVSTDLSWTAAANTDGYRLTLGTSSGGNDLLDNLDVGNVTTYDLATDLPENTTVYLTIVPYNANGPATTCTEESFTTETVATVPACTQLTAPLSGATDVAIDTDLSWTASPTATGYKINMGTTSGATDILNVANVGNITTYDLAADLDGSTTYFVTIVPYNAEGDALGCTEESFTTETVATVPACTQLTAPLSGATDVAVDIDLSWTVSPTATGYKINMGTTSGATDILNAANVGNITTYDLAAELDGSTTYFVTIVPYNAEGDALGCTEESFTTETVATLPTCTQLTDPTNNATGVFVDSDISWAASATATGYRIRMGTTSGGNDILDQLDVGNVTTYDLPNDLPGLSPIFVTITPYNAVGDAVGCTEERFDTNVAPSPPACSNLLVPAPNAVGVALDTDISWIPLGEATGYRLTVATSSGGNDIVDNVDVGANITYDLPDDLPENTTIYVSVVPYNALGDASGCSENSFTTLNGAAPPNCTAMTSPLNGAINVPLDANIEWAAIPEALGYRITVGSVNGGGEITLNEDVGNVTSYSFGPGWVESVTYYVTIVPYNTAGDALGCAEESFVTVPPQTIPDCPLMVYPSQGDTAVPIDTAFSWQEVTQADGYRISLGNVSGQYNLLNAMDVGAVTTYQWSQPLPEGQDLYLLVEAYNTAGTSAFCDEVRFTTLSIPNPPPCSALVHPATGDTEVAVDTVLEWEAIDTATGYHLGVGTSPGGDDLLPLVDVGLLTSYQLATDLPFESEIFVTIIPYNEDGDATGCDEQSFTTIEEPEVETQYGFSPDGDGINEFWEIKGIEQYPNNVVTIYNRWGDAVFKISGYDNVSQVFRGQANQLTNRGGGTLPEGTYFFQIDIPESHNLKATQGFLVLKR</sequence>
<dbReference type="InterPro" id="IPR000601">
    <property type="entry name" value="PKD_dom"/>
</dbReference>
<evidence type="ECO:0000259" key="3">
    <source>
        <dbReference type="PROSITE" id="PS50853"/>
    </source>
</evidence>
<dbReference type="Proteomes" id="UP000219559">
    <property type="component" value="Unassembled WGS sequence"/>
</dbReference>
<evidence type="ECO:0000313" key="5">
    <source>
        <dbReference type="Proteomes" id="UP000219559"/>
    </source>
</evidence>
<dbReference type="OrthoDB" id="9813840at2"/>
<keyword evidence="1" id="KW-0732">Signal</keyword>
<dbReference type="CDD" id="cd00063">
    <property type="entry name" value="FN3"/>
    <property type="match status" value="2"/>
</dbReference>
<dbReference type="EMBL" id="NBWU01000001">
    <property type="protein sequence ID" value="PCE66046.1"/>
    <property type="molecule type" value="Genomic_DNA"/>
</dbReference>
<organism evidence="4 5">
    <name type="scientific">Sediminicola luteus</name>
    <dbReference type="NCBI Taxonomy" id="319238"/>
    <lineage>
        <taxon>Bacteria</taxon>
        <taxon>Pseudomonadati</taxon>
        <taxon>Bacteroidota</taxon>
        <taxon>Flavobacteriia</taxon>
        <taxon>Flavobacteriales</taxon>
        <taxon>Flavobacteriaceae</taxon>
        <taxon>Sediminicola</taxon>
    </lineage>
</organism>
<accession>A0A2A4GDJ1</accession>
<evidence type="ECO:0000313" key="4">
    <source>
        <dbReference type="EMBL" id="PCE66046.1"/>
    </source>
</evidence>
<feature type="chain" id="PRO_5012269061" description="PKD domain-containing protein" evidence="1">
    <location>
        <begin position="20"/>
        <end position="2569"/>
    </location>
</feature>
<dbReference type="RefSeq" id="WP_097441570.1">
    <property type="nucleotide sequence ID" value="NZ_NBWU01000001.1"/>
</dbReference>
<dbReference type="PROSITE" id="PS50853">
    <property type="entry name" value="FN3"/>
    <property type="match status" value="1"/>
</dbReference>
<dbReference type="InterPro" id="IPR036116">
    <property type="entry name" value="FN3_sf"/>
</dbReference>
<feature type="domain" description="Fibronectin type-III" evidence="3">
    <location>
        <begin position="1577"/>
        <end position="1676"/>
    </location>
</feature>
<dbReference type="NCBIfam" id="TIGR02167">
    <property type="entry name" value="Liste_lipo_26"/>
    <property type="match status" value="7"/>
</dbReference>
<dbReference type="InterPro" id="IPR013783">
    <property type="entry name" value="Ig-like_fold"/>
</dbReference>
<evidence type="ECO:0000256" key="1">
    <source>
        <dbReference type="SAM" id="SignalP"/>
    </source>
</evidence>
<dbReference type="InterPro" id="IPR011889">
    <property type="entry name" value="Liste_lipo_26"/>
</dbReference>
<dbReference type="InterPro" id="IPR005046">
    <property type="entry name" value="DUF285"/>
</dbReference>
<dbReference type="SUPFAM" id="SSF49265">
    <property type="entry name" value="Fibronectin type III"/>
    <property type="match status" value="3"/>
</dbReference>
<dbReference type="Gene3D" id="2.60.40.10">
    <property type="entry name" value="Immunoglobulins"/>
    <property type="match status" value="9"/>
</dbReference>
<dbReference type="PROSITE" id="PS50093">
    <property type="entry name" value="PKD"/>
    <property type="match status" value="2"/>
</dbReference>
<name>A0A2A4GDJ1_9FLAO</name>
<dbReference type="SUPFAM" id="SSF49299">
    <property type="entry name" value="PKD domain"/>
    <property type="match status" value="1"/>
</dbReference>
<dbReference type="Pfam" id="PF03382">
    <property type="entry name" value="DUF285"/>
    <property type="match status" value="7"/>
</dbReference>
<keyword evidence="5" id="KW-1185">Reference proteome</keyword>
<gene>
    <name evidence="4" type="ORF">B7P33_01730</name>
</gene>
<feature type="domain" description="PKD" evidence="2">
    <location>
        <begin position="44"/>
        <end position="85"/>
    </location>
</feature>
<dbReference type="SMART" id="SM00060">
    <property type="entry name" value="FN3"/>
    <property type="match status" value="8"/>
</dbReference>
<feature type="signal peptide" evidence="1">
    <location>
        <begin position="1"/>
        <end position="19"/>
    </location>
</feature>
<reference evidence="4 5" key="1">
    <citation type="submission" date="2017-04" db="EMBL/GenBank/DDBJ databases">
        <title>A new member of the family Flavobacteriaceae isolated from ascidians.</title>
        <authorList>
            <person name="Chen L."/>
        </authorList>
    </citation>
    <scope>NUCLEOTIDE SEQUENCE [LARGE SCALE GENOMIC DNA]</scope>
    <source>
        <strain evidence="4 5">HQA918</strain>
    </source>
</reference>
<comment type="caution">
    <text evidence="4">The sequence shown here is derived from an EMBL/GenBank/DDBJ whole genome shotgun (WGS) entry which is preliminary data.</text>
</comment>
<proteinExistence type="predicted"/>